<dbReference type="InterPro" id="IPR001001">
    <property type="entry name" value="DNA_polIII_beta"/>
</dbReference>
<dbReference type="Pfam" id="PF02768">
    <property type="entry name" value="DNA_pol3_beta_3"/>
    <property type="match status" value="1"/>
</dbReference>
<evidence type="ECO:0000313" key="14">
    <source>
        <dbReference type="EMBL" id="CAF0689350.1"/>
    </source>
</evidence>
<dbReference type="Proteomes" id="UP000663859">
    <property type="component" value="Unassembled WGS sequence"/>
</dbReference>
<evidence type="ECO:0000256" key="6">
    <source>
        <dbReference type="ARBA" id="ARBA00022695"/>
    </source>
</evidence>
<dbReference type="Gene3D" id="3.70.10.10">
    <property type="match status" value="1"/>
</dbReference>
<comment type="similarity">
    <text evidence="2 10">Belongs to the beta sliding clamp family.</text>
</comment>
<keyword evidence="7 10" id="KW-0235">DNA replication</keyword>
<protein>
    <recommendedName>
        <fullName evidence="3 10">Beta sliding clamp</fullName>
    </recommendedName>
</protein>
<evidence type="ECO:0000259" key="11">
    <source>
        <dbReference type="Pfam" id="PF00712"/>
    </source>
</evidence>
<dbReference type="RefSeq" id="WP_174581671.1">
    <property type="nucleotide sequence ID" value="NZ_CAJNOB010000001.1"/>
</dbReference>
<dbReference type="InterPro" id="IPR022634">
    <property type="entry name" value="DNA_polIII_beta_N"/>
</dbReference>
<comment type="caution">
    <text evidence="14">The sequence shown here is derived from an EMBL/GenBank/DDBJ whole genome shotgun (WGS) entry which is preliminary data.</text>
</comment>
<dbReference type="PIRSF" id="PIRSF000804">
    <property type="entry name" value="DNA_pol_III_b"/>
    <property type="match status" value="1"/>
</dbReference>
<reference evidence="14" key="1">
    <citation type="submission" date="2021-02" db="EMBL/GenBank/DDBJ databases">
        <authorList>
            <person name="Cremers G."/>
            <person name="Picone N."/>
        </authorList>
    </citation>
    <scope>NUCLEOTIDE SEQUENCE</scope>
    <source>
        <strain evidence="14">PQ17</strain>
    </source>
</reference>
<keyword evidence="15" id="KW-1185">Reference proteome</keyword>
<evidence type="ECO:0000256" key="8">
    <source>
        <dbReference type="ARBA" id="ARBA00022932"/>
    </source>
</evidence>
<dbReference type="GO" id="GO:0009360">
    <property type="term" value="C:DNA polymerase III complex"/>
    <property type="evidence" value="ECO:0007669"/>
    <property type="project" value="InterPro"/>
</dbReference>
<accession>A0A8J2FN28</accession>
<name>A0A8J2FN28_9BACT</name>
<dbReference type="PANTHER" id="PTHR30478:SF0">
    <property type="entry name" value="BETA SLIDING CLAMP"/>
    <property type="match status" value="1"/>
</dbReference>
<dbReference type="GO" id="GO:0006271">
    <property type="term" value="P:DNA strand elongation involved in DNA replication"/>
    <property type="evidence" value="ECO:0007669"/>
    <property type="project" value="TreeGrafter"/>
</dbReference>
<evidence type="ECO:0000256" key="7">
    <source>
        <dbReference type="ARBA" id="ARBA00022705"/>
    </source>
</evidence>
<comment type="function">
    <text evidence="10">Confers DNA tethering and processivity to DNA polymerases and other proteins. Acts as a clamp, forming a ring around DNA (a reaction catalyzed by the clamp-loading complex) which diffuses in an ATP-independent manner freely and bidirectionally along dsDNA. Initially characterized for its ability to contact the catalytic subunit of DNA polymerase III (Pol III), a complex, multichain enzyme responsible for most of the replicative synthesis in bacteria; Pol III exhibits 3'-5' exonuclease proofreading activity. The beta chain is required for initiation of replication as well as for processivity of DNA replication.</text>
</comment>
<evidence type="ECO:0000259" key="12">
    <source>
        <dbReference type="Pfam" id="PF02767"/>
    </source>
</evidence>
<evidence type="ECO:0000256" key="4">
    <source>
        <dbReference type="ARBA" id="ARBA00022490"/>
    </source>
</evidence>
<keyword evidence="8 10" id="KW-0239">DNA-directed DNA polymerase</keyword>
<dbReference type="InterPro" id="IPR022635">
    <property type="entry name" value="DNA_polIII_beta_C"/>
</dbReference>
<dbReference type="InterPro" id="IPR022637">
    <property type="entry name" value="DNA_polIII_beta_cen"/>
</dbReference>
<dbReference type="InterPro" id="IPR046938">
    <property type="entry name" value="DNA_clamp_sf"/>
</dbReference>
<comment type="subunit">
    <text evidence="10">Forms a ring-shaped head-to-tail homodimer around DNA.</text>
</comment>
<organism evidence="14 15">
    <name type="scientific">Candidatus Methylacidithermus pantelleriae</name>
    <dbReference type="NCBI Taxonomy" id="2744239"/>
    <lineage>
        <taxon>Bacteria</taxon>
        <taxon>Pseudomonadati</taxon>
        <taxon>Verrucomicrobiota</taxon>
        <taxon>Methylacidiphilae</taxon>
        <taxon>Methylacidiphilales</taxon>
        <taxon>Methylacidiphilaceae</taxon>
        <taxon>Candidatus Methylacidithermus</taxon>
    </lineage>
</organism>
<keyword evidence="6 10" id="KW-0548">Nucleotidyltransferase</keyword>
<evidence type="ECO:0000256" key="9">
    <source>
        <dbReference type="ARBA" id="ARBA00023125"/>
    </source>
</evidence>
<evidence type="ECO:0000256" key="10">
    <source>
        <dbReference type="PIRNR" id="PIRNR000804"/>
    </source>
</evidence>
<evidence type="ECO:0000256" key="2">
    <source>
        <dbReference type="ARBA" id="ARBA00010752"/>
    </source>
</evidence>
<dbReference type="SMART" id="SM00480">
    <property type="entry name" value="POL3Bc"/>
    <property type="match status" value="1"/>
</dbReference>
<dbReference type="NCBIfam" id="TIGR00663">
    <property type="entry name" value="dnan"/>
    <property type="match status" value="1"/>
</dbReference>
<evidence type="ECO:0000313" key="15">
    <source>
        <dbReference type="Proteomes" id="UP000663859"/>
    </source>
</evidence>
<dbReference type="GO" id="GO:0003887">
    <property type="term" value="F:DNA-directed DNA polymerase activity"/>
    <property type="evidence" value="ECO:0007669"/>
    <property type="project" value="UniProtKB-UniRule"/>
</dbReference>
<dbReference type="AlphaFoldDB" id="A0A8J2FN28"/>
<dbReference type="Gene3D" id="3.10.150.10">
    <property type="entry name" value="DNA Polymerase III, subunit A, domain 2"/>
    <property type="match status" value="1"/>
</dbReference>
<gene>
    <name evidence="14" type="ORF">MPNT_10193</name>
</gene>
<evidence type="ECO:0000259" key="13">
    <source>
        <dbReference type="Pfam" id="PF02768"/>
    </source>
</evidence>
<dbReference type="GO" id="GO:0003677">
    <property type="term" value="F:DNA binding"/>
    <property type="evidence" value="ECO:0007669"/>
    <property type="project" value="UniProtKB-UniRule"/>
</dbReference>
<dbReference type="Pfam" id="PF02767">
    <property type="entry name" value="DNA_pol3_beta_2"/>
    <property type="match status" value="1"/>
</dbReference>
<dbReference type="GO" id="GO:0008408">
    <property type="term" value="F:3'-5' exonuclease activity"/>
    <property type="evidence" value="ECO:0007669"/>
    <property type="project" value="InterPro"/>
</dbReference>
<feature type="domain" description="DNA polymerase III beta sliding clamp C-terminal" evidence="13">
    <location>
        <begin position="246"/>
        <end position="357"/>
    </location>
</feature>
<keyword evidence="4 10" id="KW-0963">Cytoplasm</keyword>
<dbReference type="EMBL" id="CAJNOB010000001">
    <property type="protein sequence ID" value="CAF0689350.1"/>
    <property type="molecule type" value="Genomic_DNA"/>
</dbReference>
<evidence type="ECO:0000256" key="5">
    <source>
        <dbReference type="ARBA" id="ARBA00022679"/>
    </source>
</evidence>
<dbReference type="Pfam" id="PF00712">
    <property type="entry name" value="DNA_pol3_beta"/>
    <property type="match status" value="1"/>
</dbReference>
<dbReference type="PANTHER" id="PTHR30478">
    <property type="entry name" value="DNA POLYMERASE III SUBUNIT BETA"/>
    <property type="match status" value="1"/>
</dbReference>
<evidence type="ECO:0000256" key="3">
    <source>
        <dbReference type="ARBA" id="ARBA00021035"/>
    </source>
</evidence>
<feature type="domain" description="DNA polymerase III beta sliding clamp N-terminal" evidence="11">
    <location>
        <begin position="1"/>
        <end position="117"/>
    </location>
</feature>
<comment type="subcellular location">
    <subcellularLocation>
        <location evidence="1 10">Cytoplasm</location>
    </subcellularLocation>
</comment>
<dbReference type="SUPFAM" id="SSF55979">
    <property type="entry name" value="DNA clamp"/>
    <property type="match status" value="3"/>
</dbReference>
<dbReference type="GO" id="GO:0005737">
    <property type="term" value="C:cytoplasm"/>
    <property type="evidence" value="ECO:0007669"/>
    <property type="project" value="UniProtKB-SubCell"/>
</dbReference>
<feature type="domain" description="DNA polymerase III beta sliding clamp central" evidence="12">
    <location>
        <begin position="128"/>
        <end position="244"/>
    </location>
</feature>
<dbReference type="CDD" id="cd00140">
    <property type="entry name" value="beta_clamp"/>
    <property type="match status" value="1"/>
</dbReference>
<sequence length="385" mass="42987">MHWYVQKEDFLQALGTVTSVVGPRSTIPVLQHILLEAQGEELRLVATDLEVSVETRLCLEGQAQGALSVPGRKLLSIVRELPSSTVELGLETNQKLLLKAETACYRLVGLPREEFPTFRRLEEGTRCEIPQGVFRRLLRRTAYAMSHDETRYVLNGVFLSIQRDEITAAATDGRRLAVMEERLDHEVPTPAEAIIPAKAIRELERQLAAKEGRVGIWIDRSQAGFELGEKTFLQCKLIEGKYPDFRTVIPPQTTKVAVVETQGILHAVHRASLLGADRPCSVFLRFREKELEVSCVVPDVGEATEYLPADYVGQEFTIAFNAQYLLDPLREIEGESVRMEMTDPYSACLIREVGTPQGVGAFLYVLMPVRLSQVSGKREQGDPAG</sequence>
<keyword evidence="5 10" id="KW-0808">Transferase</keyword>
<keyword evidence="9" id="KW-0238">DNA-binding</keyword>
<evidence type="ECO:0000256" key="1">
    <source>
        <dbReference type="ARBA" id="ARBA00004496"/>
    </source>
</evidence>
<proteinExistence type="inferred from homology"/>